<dbReference type="InterPro" id="IPR049552">
    <property type="entry name" value="PKS_DH_N"/>
</dbReference>
<feature type="non-terminal residue" evidence="2">
    <location>
        <position position="1"/>
    </location>
</feature>
<dbReference type="Pfam" id="PF21089">
    <property type="entry name" value="PKS_DH_N"/>
    <property type="match status" value="1"/>
</dbReference>
<name>A0ABV4J8S3_9ACTN</name>
<dbReference type="EMBL" id="JAHWZY010000174">
    <property type="protein sequence ID" value="MEZ3183317.1"/>
    <property type="molecule type" value="Genomic_DNA"/>
</dbReference>
<reference evidence="2 3" key="1">
    <citation type="journal article" date="2021" name="Res Sq">
        <title>Streptomyces Pimoensis sp. nov., Isolated From the Taklimakan Desert in Xinjiang, China.</title>
        <authorList>
            <person name="Zhang P."/>
            <person name="Luo X."/>
            <person name="Luo X."/>
            <person name="Liu Z."/>
            <person name="Xia Z."/>
            <person name="Wan C."/>
            <person name="zhang L."/>
        </authorList>
    </citation>
    <scope>NUCLEOTIDE SEQUENCE [LARGE SCALE GENOMIC DNA]</scope>
    <source>
        <strain evidence="2 3">TRM75549</strain>
    </source>
</reference>
<dbReference type="InterPro" id="IPR042104">
    <property type="entry name" value="PKS_dehydratase_sf"/>
</dbReference>
<dbReference type="Gene3D" id="3.10.129.110">
    <property type="entry name" value="Polyketide synthase dehydratase"/>
    <property type="match status" value="1"/>
</dbReference>
<accession>A0ABV4J8S3</accession>
<gene>
    <name evidence="2" type="ORF">KYY02_33090</name>
</gene>
<sequence>CDLVEELTLEAPLILPENGSVQIQVWAGAEDASGRRELTLHSSAGDDGVSWTRHATGILRTGGLGGGASLA</sequence>
<organism evidence="2 3">
    <name type="scientific">Streptomyces pimonensis</name>
    <dbReference type="NCBI Taxonomy" id="2860288"/>
    <lineage>
        <taxon>Bacteria</taxon>
        <taxon>Bacillati</taxon>
        <taxon>Actinomycetota</taxon>
        <taxon>Actinomycetes</taxon>
        <taxon>Kitasatosporales</taxon>
        <taxon>Streptomycetaceae</taxon>
        <taxon>Streptomyces</taxon>
    </lineage>
</organism>
<feature type="domain" description="Polyketide synthase dehydratase" evidence="1">
    <location>
        <begin position="4"/>
        <end position="42"/>
    </location>
</feature>
<evidence type="ECO:0000313" key="2">
    <source>
        <dbReference type="EMBL" id="MEZ3183317.1"/>
    </source>
</evidence>
<proteinExistence type="predicted"/>
<protein>
    <submittedName>
        <fullName evidence="2">Polyketide synthase dehydratase domain-containing protein</fullName>
    </submittedName>
</protein>
<feature type="non-terminal residue" evidence="2">
    <location>
        <position position="71"/>
    </location>
</feature>
<keyword evidence="3" id="KW-1185">Reference proteome</keyword>
<evidence type="ECO:0000313" key="3">
    <source>
        <dbReference type="Proteomes" id="UP001567537"/>
    </source>
</evidence>
<evidence type="ECO:0000259" key="1">
    <source>
        <dbReference type="Pfam" id="PF21089"/>
    </source>
</evidence>
<dbReference type="Proteomes" id="UP001567537">
    <property type="component" value="Unassembled WGS sequence"/>
</dbReference>
<comment type="caution">
    <text evidence="2">The sequence shown here is derived from an EMBL/GenBank/DDBJ whole genome shotgun (WGS) entry which is preliminary data.</text>
</comment>
<dbReference type="RefSeq" id="WP_371244957.1">
    <property type="nucleotide sequence ID" value="NZ_JAHWZY010000174.1"/>
</dbReference>